<reference evidence="2 3" key="1">
    <citation type="journal article" date="2017" name="Int. J. Syst. Evol. Microbiol.">
        <title>Rhodosalinus sediminis gen. nov., sp. nov., isolated from marine saltern.</title>
        <authorList>
            <person name="Guo L.Y."/>
            <person name="Ling S.K."/>
            <person name="Li C.M."/>
            <person name="Chen G.J."/>
            <person name="Du Z.J."/>
        </authorList>
    </citation>
    <scope>NUCLEOTIDE SEQUENCE [LARGE SCALE GENOMIC DNA]</scope>
    <source>
        <strain evidence="2 3">WDN1C137</strain>
    </source>
</reference>
<name>A0A3D9BPQ4_9RHOB</name>
<dbReference type="Proteomes" id="UP000257131">
    <property type="component" value="Unassembled WGS sequence"/>
</dbReference>
<dbReference type="OrthoDB" id="7651547at2"/>
<keyword evidence="3" id="KW-1185">Reference proteome</keyword>
<evidence type="ECO:0000313" key="3">
    <source>
        <dbReference type="Proteomes" id="UP000257131"/>
    </source>
</evidence>
<sequence length="202" mass="21681">MDWSDIRADWPAYARIISERWPKVREADLLALEGEREGVVDLIARATGLDRTVAGAELADWQMGERPVDALMDETRDDANIAKSAASSPRARTRSPTTRPSATRISPTARWGAPTEAGAPVLRRPNPPRVAPGRVDGGRRGVARSVSLLRRGGGRAGALRPGGLGADPVSAERLSTWPRCAECCGIAPRRAARAPRTCINFG</sequence>
<feature type="region of interest" description="Disordered" evidence="1">
    <location>
        <begin position="81"/>
        <end position="139"/>
    </location>
</feature>
<comment type="caution">
    <text evidence="2">The sequence shown here is derived from an EMBL/GenBank/DDBJ whole genome shotgun (WGS) entry which is preliminary data.</text>
</comment>
<dbReference type="Gene3D" id="1.10.1470.10">
    <property type="entry name" value="YjbJ"/>
    <property type="match status" value="1"/>
</dbReference>
<proteinExistence type="predicted"/>
<dbReference type="InterPro" id="IPR036629">
    <property type="entry name" value="YjbJ_sf"/>
</dbReference>
<gene>
    <name evidence="2" type="ORF">DRV84_11720</name>
</gene>
<organism evidence="2 3">
    <name type="scientific">Rhodosalinus sediminis</name>
    <dbReference type="NCBI Taxonomy" id="1940533"/>
    <lineage>
        <taxon>Bacteria</taxon>
        <taxon>Pseudomonadati</taxon>
        <taxon>Pseudomonadota</taxon>
        <taxon>Alphaproteobacteria</taxon>
        <taxon>Rhodobacterales</taxon>
        <taxon>Paracoccaceae</taxon>
        <taxon>Rhodosalinus</taxon>
    </lineage>
</organism>
<evidence type="ECO:0000256" key="1">
    <source>
        <dbReference type="SAM" id="MobiDB-lite"/>
    </source>
</evidence>
<evidence type="ECO:0000313" key="2">
    <source>
        <dbReference type="EMBL" id="REC55493.1"/>
    </source>
</evidence>
<dbReference type="RefSeq" id="WP_115980893.1">
    <property type="nucleotide sequence ID" value="NZ_QOHR01000018.1"/>
</dbReference>
<dbReference type="EMBL" id="QOHR01000018">
    <property type="protein sequence ID" value="REC55493.1"/>
    <property type="molecule type" value="Genomic_DNA"/>
</dbReference>
<protein>
    <submittedName>
        <fullName evidence="2">Uncharacterized protein</fullName>
    </submittedName>
</protein>
<accession>A0A3D9BPQ4</accession>
<dbReference type="AlphaFoldDB" id="A0A3D9BPQ4"/>
<feature type="compositionally biased region" description="Low complexity" evidence="1">
    <location>
        <begin position="84"/>
        <end position="108"/>
    </location>
</feature>